<evidence type="ECO:0000256" key="1">
    <source>
        <dbReference type="SAM" id="Phobius"/>
    </source>
</evidence>
<feature type="transmembrane region" description="Helical" evidence="1">
    <location>
        <begin position="20"/>
        <end position="41"/>
    </location>
</feature>
<protein>
    <submittedName>
        <fullName evidence="2">Uncharacterized protein</fullName>
    </submittedName>
</protein>
<name>A0ABX0TN39_9SPHN</name>
<evidence type="ECO:0000313" key="2">
    <source>
        <dbReference type="EMBL" id="NIJ06931.1"/>
    </source>
</evidence>
<keyword evidence="1" id="KW-0472">Membrane</keyword>
<organism evidence="2 3">
    <name type="scientific">Sphingomonas vulcanisoli</name>
    <dbReference type="NCBI Taxonomy" id="1658060"/>
    <lineage>
        <taxon>Bacteria</taxon>
        <taxon>Pseudomonadati</taxon>
        <taxon>Pseudomonadota</taxon>
        <taxon>Alphaproteobacteria</taxon>
        <taxon>Sphingomonadales</taxon>
        <taxon>Sphingomonadaceae</taxon>
        <taxon>Sphingomonas</taxon>
    </lineage>
</organism>
<accession>A0ABX0TN39</accession>
<proteinExistence type="predicted"/>
<gene>
    <name evidence="2" type="ORF">FHS31_000513</name>
</gene>
<evidence type="ECO:0000313" key="3">
    <source>
        <dbReference type="Proteomes" id="UP000727456"/>
    </source>
</evidence>
<dbReference type="Proteomes" id="UP000727456">
    <property type="component" value="Unassembled WGS sequence"/>
</dbReference>
<dbReference type="EMBL" id="JAAOZC010000001">
    <property type="protein sequence ID" value="NIJ06931.1"/>
    <property type="molecule type" value="Genomic_DNA"/>
</dbReference>
<keyword evidence="1" id="KW-1133">Transmembrane helix</keyword>
<keyword evidence="1" id="KW-0812">Transmembrane</keyword>
<comment type="caution">
    <text evidence="2">The sequence shown here is derived from an EMBL/GenBank/DDBJ whole genome shotgun (WGS) entry which is preliminary data.</text>
</comment>
<dbReference type="RefSeq" id="WP_167071717.1">
    <property type="nucleotide sequence ID" value="NZ_JAAOZC010000001.1"/>
</dbReference>
<keyword evidence="3" id="KW-1185">Reference proteome</keyword>
<reference evidence="2 3" key="1">
    <citation type="submission" date="2020-03" db="EMBL/GenBank/DDBJ databases">
        <title>Genomic Encyclopedia of Type Strains, Phase III (KMG-III): the genomes of soil and plant-associated and newly described type strains.</title>
        <authorList>
            <person name="Whitman W."/>
        </authorList>
    </citation>
    <scope>NUCLEOTIDE SEQUENCE [LARGE SCALE GENOMIC DNA]</scope>
    <source>
        <strain evidence="2 3">CECT 8804</strain>
    </source>
</reference>
<sequence length="100" mass="10788">MPRETPSPIDLPAEPIWMPGLGWTSGVLALASLVLLACNAVSLRDWAESLTPGPNQARFAEITEQWADLTDRAGIGLARAWLHARWKAAEAARFGGQPAK</sequence>